<organism evidence="2 3">
    <name type="scientific">Colletotrichum plurivorum</name>
    <dbReference type="NCBI Taxonomy" id="2175906"/>
    <lineage>
        <taxon>Eukaryota</taxon>
        <taxon>Fungi</taxon>
        <taxon>Dikarya</taxon>
        <taxon>Ascomycota</taxon>
        <taxon>Pezizomycotina</taxon>
        <taxon>Sordariomycetes</taxon>
        <taxon>Hypocreomycetidae</taxon>
        <taxon>Glomerellales</taxon>
        <taxon>Glomerellaceae</taxon>
        <taxon>Colletotrichum</taxon>
        <taxon>Colletotrichum orchidearum species complex</taxon>
    </lineage>
</organism>
<feature type="region of interest" description="Disordered" evidence="1">
    <location>
        <begin position="1"/>
        <end position="50"/>
    </location>
</feature>
<evidence type="ECO:0000313" key="3">
    <source>
        <dbReference type="Proteomes" id="UP000654918"/>
    </source>
</evidence>
<evidence type="ECO:0000256" key="1">
    <source>
        <dbReference type="SAM" id="MobiDB-lite"/>
    </source>
</evidence>
<feature type="region of interest" description="Disordered" evidence="1">
    <location>
        <begin position="78"/>
        <end position="108"/>
    </location>
</feature>
<dbReference type="EMBL" id="WIGO01000040">
    <property type="protein sequence ID" value="KAF6835449.1"/>
    <property type="molecule type" value="Genomic_DNA"/>
</dbReference>
<accession>A0A8H6KPP7</accession>
<evidence type="ECO:0000313" key="2">
    <source>
        <dbReference type="EMBL" id="KAF6835449.1"/>
    </source>
</evidence>
<feature type="compositionally biased region" description="Basic and acidic residues" evidence="1">
    <location>
        <begin position="34"/>
        <end position="50"/>
    </location>
</feature>
<keyword evidence="3" id="KW-1185">Reference proteome</keyword>
<proteinExistence type="predicted"/>
<comment type="caution">
    <text evidence="2">The sequence shown here is derived from an EMBL/GenBank/DDBJ whole genome shotgun (WGS) entry which is preliminary data.</text>
</comment>
<protein>
    <submittedName>
        <fullName evidence="2">Uncharacterized protein</fullName>
    </submittedName>
</protein>
<dbReference type="Proteomes" id="UP000654918">
    <property type="component" value="Unassembled WGS sequence"/>
</dbReference>
<dbReference type="AlphaFoldDB" id="A0A8H6KPP7"/>
<gene>
    <name evidence="2" type="ORF">CPLU01_04320</name>
</gene>
<sequence>MRASGCRWMGGRRRSHSDRRESSSTGDFRVLLRQAKDKQTTPEAADGKQELELGAVAGERRELAVAPASPAITLIASPEFLGQRHRRTQANPPTKQAGPKSGDQLARL</sequence>
<reference evidence="2" key="1">
    <citation type="journal article" date="2020" name="Phytopathology">
        <title>Genome Sequence Resources of Colletotrichum truncatum, C. plurivorum, C. musicola, and C. sojae: Four Species Pathogenic to Soybean (Glycine max).</title>
        <authorList>
            <person name="Rogerio F."/>
            <person name="Boufleur T.R."/>
            <person name="Ciampi-Guillardi M."/>
            <person name="Sukno S.A."/>
            <person name="Thon M.R."/>
            <person name="Massola Junior N.S."/>
            <person name="Baroncelli R."/>
        </authorList>
    </citation>
    <scope>NUCLEOTIDE SEQUENCE</scope>
    <source>
        <strain evidence="2">LFN00145</strain>
    </source>
</reference>
<name>A0A8H6KPP7_9PEZI</name>